<organism evidence="2 3">
    <name type="scientific">Emiliania huxleyi (strain CCMP1516)</name>
    <dbReference type="NCBI Taxonomy" id="280463"/>
    <lineage>
        <taxon>Eukaryota</taxon>
        <taxon>Haptista</taxon>
        <taxon>Haptophyta</taxon>
        <taxon>Prymnesiophyceae</taxon>
        <taxon>Isochrysidales</taxon>
        <taxon>Noelaerhabdaceae</taxon>
        <taxon>Emiliania</taxon>
    </lineage>
</organism>
<dbReference type="GeneID" id="17252741"/>
<reference evidence="3" key="1">
    <citation type="journal article" date="2013" name="Nature">
        <title>Pan genome of the phytoplankton Emiliania underpins its global distribution.</title>
        <authorList>
            <person name="Read B.A."/>
            <person name="Kegel J."/>
            <person name="Klute M.J."/>
            <person name="Kuo A."/>
            <person name="Lefebvre S.C."/>
            <person name="Maumus F."/>
            <person name="Mayer C."/>
            <person name="Miller J."/>
            <person name="Monier A."/>
            <person name="Salamov A."/>
            <person name="Young J."/>
            <person name="Aguilar M."/>
            <person name="Claverie J.M."/>
            <person name="Frickenhaus S."/>
            <person name="Gonzalez K."/>
            <person name="Herman E.K."/>
            <person name="Lin Y.C."/>
            <person name="Napier J."/>
            <person name="Ogata H."/>
            <person name="Sarno A.F."/>
            <person name="Shmutz J."/>
            <person name="Schroeder D."/>
            <person name="de Vargas C."/>
            <person name="Verret F."/>
            <person name="von Dassow P."/>
            <person name="Valentin K."/>
            <person name="Van de Peer Y."/>
            <person name="Wheeler G."/>
            <person name="Dacks J.B."/>
            <person name="Delwiche C.F."/>
            <person name="Dyhrman S.T."/>
            <person name="Glockner G."/>
            <person name="John U."/>
            <person name="Richards T."/>
            <person name="Worden A.Z."/>
            <person name="Zhang X."/>
            <person name="Grigoriev I.V."/>
            <person name="Allen A.E."/>
            <person name="Bidle K."/>
            <person name="Borodovsky M."/>
            <person name="Bowler C."/>
            <person name="Brownlee C."/>
            <person name="Cock J.M."/>
            <person name="Elias M."/>
            <person name="Gladyshev V.N."/>
            <person name="Groth M."/>
            <person name="Guda C."/>
            <person name="Hadaegh A."/>
            <person name="Iglesias-Rodriguez M.D."/>
            <person name="Jenkins J."/>
            <person name="Jones B.M."/>
            <person name="Lawson T."/>
            <person name="Leese F."/>
            <person name="Lindquist E."/>
            <person name="Lobanov A."/>
            <person name="Lomsadze A."/>
            <person name="Malik S.B."/>
            <person name="Marsh M.E."/>
            <person name="Mackinder L."/>
            <person name="Mock T."/>
            <person name="Mueller-Roeber B."/>
            <person name="Pagarete A."/>
            <person name="Parker M."/>
            <person name="Probert I."/>
            <person name="Quesneville H."/>
            <person name="Raines C."/>
            <person name="Rensing S.A."/>
            <person name="Riano-Pachon D.M."/>
            <person name="Richier S."/>
            <person name="Rokitta S."/>
            <person name="Shiraiwa Y."/>
            <person name="Soanes D.M."/>
            <person name="van der Giezen M."/>
            <person name="Wahlund T.M."/>
            <person name="Williams B."/>
            <person name="Wilson W."/>
            <person name="Wolfe G."/>
            <person name="Wurch L.L."/>
        </authorList>
    </citation>
    <scope>NUCLEOTIDE SEQUENCE</scope>
</reference>
<keyword evidence="1" id="KW-0472">Membrane</keyword>
<feature type="transmembrane region" description="Helical" evidence="1">
    <location>
        <begin position="234"/>
        <end position="253"/>
    </location>
</feature>
<dbReference type="HOGENOM" id="CLU_793293_0_0_1"/>
<dbReference type="EnsemblProtists" id="EOD06527">
    <property type="protein sequence ID" value="EOD06527"/>
    <property type="gene ID" value="EMIHUDRAFT_218988"/>
</dbReference>
<feature type="transmembrane region" description="Helical" evidence="1">
    <location>
        <begin position="20"/>
        <end position="38"/>
    </location>
</feature>
<keyword evidence="3" id="KW-1185">Reference proteome</keyword>
<keyword evidence="1" id="KW-1133">Transmembrane helix</keyword>
<reference evidence="2" key="2">
    <citation type="submission" date="2024-10" db="UniProtKB">
        <authorList>
            <consortium name="EnsemblProtists"/>
        </authorList>
    </citation>
    <scope>IDENTIFICATION</scope>
</reference>
<dbReference type="AlphaFoldDB" id="A0A0D3I5J2"/>
<name>A0A0D3I5J2_EMIH1</name>
<dbReference type="SUPFAM" id="SSF53474">
    <property type="entry name" value="alpha/beta-Hydrolases"/>
    <property type="match status" value="1"/>
</dbReference>
<dbReference type="PaxDb" id="2903-EOD06527"/>
<dbReference type="InterPro" id="IPR029058">
    <property type="entry name" value="AB_hydrolase_fold"/>
</dbReference>
<proteinExistence type="predicted"/>
<dbReference type="Proteomes" id="UP000013827">
    <property type="component" value="Unassembled WGS sequence"/>
</dbReference>
<sequence length="369" mass="39969">MRVLLATPTMTLAIAGALRRLLPTVAVSLFTLISLFVYELSRSARPTAASNGAGTLFVAGPTGADHLVLLCAGFPDDHSSLAPLARRLAERGCLVGVCSMPEFEREGPLLRPQGYTLDEIPQAFAQAAAALRAQSTRRSALYAGRSSRAASDTTTLSVVVHDWAIYPGLAFANNFGCDKLVLFDVIHATDLMHSASDGTVSLCRPESLRHEAIHLLYWASLGACFFLWRRCAPVGWLCLYTVFFVAWLCPFLSPLGPLDWGGRAFGPTGLRPWQEPNGEATASKAVTPYRCYPYFHALTLLADREGRRRALANVSLASALKRQPILYAALDALRLTEGCSVVSVKGAGHWVYKQAPGPCFDAVERFILG</sequence>
<accession>A0A0D3I5J2</accession>
<evidence type="ECO:0000256" key="1">
    <source>
        <dbReference type="SAM" id="Phobius"/>
    </source>
</evidence>
<dbReference type="RefSeq" id="XP_005758956.1">
    <property type="nucleotide sequence ID" value="XM_005758899.1"/>
</dbReference>
<dbReference type="KEGG" id="ehx:EMIHUDRAFT_218988"/>
<dbReference type="eggNOG" id="ENOG502T2MU">
    <property type="taxonomic scope" value="Eukaryota"/>
</dbReference>
<evidence type="ECO:0008006" key="4">
    <source>
        <dbReference type="Google" id="ProtNLM"/>
    </source>
</evidence>
<evidence type="ECO:0000313" key="3">
    <source>
        <dbReference type="Proteomes" id="UP000013827"/>
    </source>
</evidence>
<evidence type="ECO:0000313" key="2">
    <source>
        <dbReference type="EnsemblProtists" id="EOD06527"/>
    </source>
</evidence>
<dbReference type="Gene3D" id="3.40.50.1820">
    <property type="entry name" value="alpha/beta hydrolase"/>
    <property type="match status" value="1"/>
</dbReference>
<protein>
    <recommendedName>
        <fullName evidence="4">AB hydrolase-1 domain-containing protein</fullName>
    </recommendedName>
</protein>
<keyword evidence="1" id="KW-0812">Transmembrane</keyword>